<dbReference type="PANTHER" id="PTHR13243:SF1">
    <property type="entry name" value="NUCLEOLAR PROTEIN 16"/>
    <property type="match status" value="1"/>
</dbReference>
<dbReference type="Pfam" id="PF09420">
    <property type="entry name" value="Nop16"/>
    <property type="match status" value="2"/>
</dbReference>
<comment type="subcellular location">
    <subcellularLocation>
        <location evidence="1">Nucleus</location>
        <location evidence="1">Nucleolus</location>
    </subcellularLocation>
</comment>
<evidence type="ECO:0000256" key="2">
    <source>
        <dbReference type="ARBA" id="ARBA00008479"/>
    </source>
</evidence>
<accession>A0ABN7BFV5</accession>
<name>A0ABN7BFV5_9HEMI</name>
<evidence type="ECO:0000313" key="5">
    <source>
        <dbReference type="EMBL" id="BET01723.1"/>
    </source>
</evidence>
<protein>
    <recommendedName>
        <fullName evidence="3">Nucleolar protein 16</fullName>
    </recommendedName>
</protein>
<evidence type="ECO:0000313" key="6">
    <source>
        <dbReference type="Proteomes" id="UP001307889"/>
    </source>
</evidence>
<dbReference type="InterPro" id="IPR019002">
    <property type="entry name" value="Ribosome_biogenesis_Nop16"/>
</dbReference>
<dbReference type="EMBL" id="AP028921">
    <property type="protein sequence ID" value="BET01723.1"/>
    <property type="molecule type" value="Genomic_DNA"/>
</dbReference>
<sequence>MAKIRKLKRRKTYKYNVNRKRLKNRRKRMPKIQCDELKEQWEKHKTPKENLRQMGLTHDANAAIQIPNEKPELMSVDQNLSPPQKTHVALELEAEAKAPRVKKFRLPDNQVRWLTKLIDKYGDDYKSMACDRKLNQFQETAKKLRQKIATFRKIPEQWEAYLASKQPKTDDTEMTTAEAT</sequence>
<evidence type="ECO:0000256" key="3">
    <source>
        <dbReference type="ARBA" id="ARBA00015522"/>
    </source>
</evidence>
<dbReference type="Proteomes" id="UP001307889">
    <property type="component" value="Chromosome 13"/>
</dbReference>
<keyword evidence="6" id="KW-1185">Reference proteome</keyword>
<evidence type="ECO:0000256" key="4">
    <source>
        <dbReference type="ARBA" id="ARBA00023242"/>
    </source>
</evidence>
<organism evidence="5 6">
    <name type="scientific">Nesidiocoris tenuis</name>
    <dbReference type="NCBI Taxonomy" id="355587"/>
    <lineage>
        <taxon>Eukaryota</taxon>
        <taxon>Metazoa</taxon>
        <taxon>Ecdysozoa</taxon>
        <taxon>Arthropoda</taxon>
        <taxon>Hexapoda</taxon>
        <taxon>Insecta</taxon>
        <taxon>Pterygota</taxon>
        <taxon>Neoptera</taxon>
        <taxon>Paraneoptera</taxon>
        <taxon>Hemiptera</taxon>
        <taxon>Heteroptera</taxon>
        <taxon>Panheteroptera</taxon>
        <taxon>Cimicomorpha</taxon>
        <taxon>Miridae</taxon>
        <taxon>Dicyphina</taxon>
        <taxon>Nesidiocoris</taxon>
    </lineage>
</organism>
<gene>
    <name evidence="5" type="ORF">NTJ_14540</name>
</gene>
<proteinExistence type="inferred from homology"/>
<dbReference type="PANTHER" id="PTHR13243">
    <property type="entry name" value="HSPC111 PROTEIN-RELATED"/>
    <property type="match status" value="1"/>
</dbReference>
<evidence type="ECO:0000256" key="1">
    <source>
        <dbReference type="ARBA" id="ARBA00004604"/>
    </source>
</evidence>
<reference evidence="5 6" key="1">
    <citation type="submission" date="2023-09" db="EMBL/GenBank/DDBJ databases">
        <title>Nesidiocoris tenuis whole genome shotgun sequence.</title>
        <authorList>
            <person name="Shibata T."/>
            <person name="Shimoda M."/>
            <person name="Kobayashi T."/>
            <person name="Uehara T."/>
        </authorList>
    </citation>
    <scope>NUCLEOTIDE SEQUENCE [LARGE SCALE GENOMIC DNA]</scope>
    <source>
        <strain evidence="5 6">Japan</strain>
    </source>
</reference>
<keyword evidence="4" id="KW-0539">Nucleus</keyword>
<comment type="similarity">
    <text evidence="2">Belongs to the NOP16 family.</text>
</comment>